<dbReference type="Gene3D" id="2.60.40.3340">
    <property type="entry name" value="Domain of unknown function DUF4426"/>
    <property type="match status" value="1"/>
</dbReference>
<dbReference type="EMBL" id="NKHF01000001">
    <property type="protein sequence ID" value="PCK33752.1"/>
    <property type="molecule type" value="Genomic_DNA"/>
</dbReference>
<proteinExistence type="predicted"/>
<gene>
    <name evidence="3" type="ORF">CEX98_00280</name>
</gene>
<evidence type="ECO:0000313" key="4">
    <source>
        <dbReference type="Proteomes" id="UP000228621"/>
    </source>
</evidence>
<dbReference type="OrthoDB" id="8563353at2"/>
<sequence>MRTFIIALMMVLAPSVFAADDQGGQFKDLGPWEVHYIAFPSTFVQPTIAKAYGLTRSGNKAIVNISVLADKPGKPAVKARVVGSAKNLLGKIVQLDFKEVVEGEAIYYLAQLDYDDEDIFRFNIEISEGKQTRKLTFSQKFYVE</sequence>
<dbReference type="InterPro" id="IPR025218">
    <property type="entry name" value="DUF4426"/>
</dbReference>
<accession>A0A2A5JWA8</accession>
<evidence type="ECO:0000259" key="2">
    <source>
        <dbReference type="Pfam" id="PF14467"/>
    </source>
</evidence>
<dbReference type="Pfam" id="PF14467">
    <property type="entry name" value="DUF4426"/>
    <property type="match status" value="1"/>
</dbReference>
<organism evidence="3 4">
    <name type="scientific">Pseudoalteromonas piscicida</name>
    <dbReference type="NCBI Taxonomy" id="43662"/>
    <lineage>
        <taxon>Bacteria</taxon>
        <taxon>Pseudomonadati</taxon>
        <taxon>Pseudomonadota</taxon>
        <taxon>Gammaproteobacteria</taxon>
        <taxon>Alteromonadales</taxon>
        <taxon>Pseudoalteromonadaceae</taxon>
        <taxon>Pseudoalteromonas</taxon>
    </lineage>
</organism>
<dbReference type="RefSeq" id="WP_099640148.1">
    <property type="nucleotide sequence ID" value="NZ_JAQPZX010000019.1"/>
</dbReference>
<dbReference type="AlphaFoldDB" id="A0A2A5JWA8"/>
<keyword evidence="4" id="KW-1185">Reference proteome</keyword>
<name>A0A2A5JWA8_PSEO7</name>
<dbReference type="Proteomes" id="UP000228621">
    <property type="component" value="Unassembled WGS sequence"/>
</dbReference>
<reference evidence="4" key="1">
    <citation type="journal article" date="2019" name="Genome Announc.">
        <title>Draft Genome Sequence of Pseudoalteromonas piscicida Strain 36Y ROTHPW, an Hypersaline Seawater Isolate from the South Coast of Sonora, Mexico.</title>
        <authorList>
            <person name="Sanchez-Diaz R."/>
            <person name="Molina-Garza Z.J."/>
            <person name="Cruz-Suarez L.E."/>
            <person name="Selvin J."/>
            <person name="Kiran G.S."/>
            <person name="Ibarra-Gamez J.C."/>
            <person name="Gomez-Gil B."/>
            <person name="Galaviz-Silva L."/>
        </authorList>
    </citation>
    <scope>NUCLEOTIDE SEQUENCE [LARGE SCALE GENOMIC DNA]</scope>
    <source>
        <strain evidence="4">36Y_RITHPW</strain>
    </source>
</reference>
<feature type="domain" description="DUF4426" evidence="2">
    <location>
        <begin position="27"/>
        <end position="144"/>
    </location>
</feature>
<evidence type="ECO:0000256" key="1">
    <source>
        <dbReference type="SAM" id="SignalP"/>
    </source>
</evidence>
<feature type="chain" id="PRO_5012450114" description="DUF4426 domain-containing protein" evidence="1">
    <location>
        <begin position="19"/>
        <end position="144"/>
    </location>
</feature>
<keyword evidence="1" id="KW-0732">Signal</keyword>
<evidence type="ECO:0000313" key="3">
    <source>
        <dbReference type="EMBL" id="PCK33752.1"/>
    </source>
</evidence>
<protein>
    <recommendedName>
        <fullName evidence="2">DUF4426 domain-containing protein</fullName>
    </recommendedName>
</protein>
<comment type="caution">
    <text evidence="3">The sequence shown here is derived from an EMBL/GenBank/DDBJ whole genome shotgun (WGS) entry which is preliminary data.</text>
</comment>
<feature type="signal peptide" evidence="1">
    <location>
        <begin position="1"/>
        <end position="18"/>
    </location>
</feature>